<name>A0A6C0E5L5_9ZZZZ</name>
<protein>
    <submittedName>
        <fullName evidence="1">Uncharacterized protein</fullName>
    </submittedName>
</protein>
<dbReference type="AlphaFoldDB" id="A0A6C0E5L5"/>
<reference evidence="1" key="1">
    <citation type="journal article" date="2020" name="Nature">
        <title>Giant virus diversity and host interactions through global metagenomics.</title>
        <authorList>
            <person name="Schulz F."/>
            <person name="Roux S."/>
            <person name="Paez-Espino D."/>
            <person name="Jungbluth S."/>
            <person name="Walsh D.A."/>
            <person name="Denef V.J."/>
            <person name="McMahon K.D."/>
            <person name="Konstantinidis K.T."/>
            <person name="Eloe-Fadrosh E.A."/>
            <person name="Kyrpides N.C."/>
            <person name="Woyke T."/>
        </authorList>
    </citation>
    <scope>NUCLEOTIDE SEQUENCE</scope>
    <source>
        <strain evidence="1">GVMAG-M-3300023179-132</strain>
    </source>
</reference>
<sequence>MILILLFYLYLLSFVTPESSGTKLVADEDNDHMCSWNYRFDKNKNHFNLAWPDKNAVYFGMIIPFGSSNMTIQSNELFDLVVPRHPIASYFSIQIYTLGDMITSEYHMNDAEVLSLKGLTRLDTSYKLNFGFNESKSHFALFRIYDSYINDYWAGLEPTTYIDNVRLANCKIDYNQQNNLYTDINIGDFCNIKDKFHFIEVPPGTLTNYDANYMIACIEPNVIYNIEIKVPQLFCSMGFQTDDAHPHVDENYDMRYASLSILATTAPRPTIDSYAFSCNETTYTSQIIVSDDVPIPGLLYRQILPNPLFEYSIANAKHKCYNPYDSDNKYDVACIEKNMKHYFPKIWRE</sequence>
<accession>A0A6C0E5L5</accession>
<dbReference type="EMBL" id="MN739735">
    <property type="protein sequence ID" value="QHT23931.1"/>
    <property type="molecule type" value="Genomic_DNA"/>
</dbReference>
<organism evidence="1">
    <name type="scientific">viral metagenome</name>
    <dbReference type="NCBI Taxonomy" id="1070528"/>
    <lineage>
        <taxon>unclassified sequences</taxon>
        <taxon>metagenomes</taxon>
        <taxon>organismal metagenomes</taxon>
    </lineage>
</organism>
<proteinExistence type="predicted"/>
<evidence type="ECO:0000313" key="1">
    <source>
        <dbReference type="EMBL" id="QHT23931.1"/>
    </source>
</evidence>